<keyword evidence="7" id="KW-0175">Coiled coil</keyword>
<dbReference type="Pfam" id="PF04082">
    <property type="entry name" value="Fungal_trans"/>
    <property type="match status" value="1"/>
</dbReference>
<dbReference type="GO" id="GO:0000978">
    <property type="term" value="F:RNA polymerase II cis-regulatory region sequence-specific DNA binding"/>
    <property type="evidence" value="ECO:0007669"/>
    <property type="project" value="TreeGrafter"/>
</dbReference>
<dbReference type="PANTHER" id="PTHR31944:SF131">
    <property type="entry name" value="HEME-RESPONSIVE ZINC FINGER TRANSCRIPTION FACTOR HAP1"/>
    <property type="match status" value="1"/>
</dbReference>
<dbReference type="InterPro" id="IPR051430">
    <property type="entry name" value="Fungal_TF_Env_Response"/>
</dbReference>
<dbReference type="eggNOG" id="ENOG502TG1F">
    <property type="taxonomic scope" value="Eukaryota"/>
</dbReference>
<feature type="domain" description="Zn(2)-C6 fungal-type" evidence="8">
    <location>
        <begin position="21"/>
        <end position="53"/>
    </location>
</feature>
<dbReference type="InterPro" id="IPR036864">
    <property type="entry name" value="Zn2-C6_fun-type_DNA-bd_sf"/>
</dbReference>
<evidence type="ECO:0000256" key="4">
    <source>
        <dbReference type="ARBA" id="ARBA00023125"/>
    </source>
</evidence>
<accession>A5DG93</accession>
<dbReference type="PANTHER" id="PTHR31944">
    <property type="entry name" value="HEME-RESPONSIVE ZINC FINGER TRANSCRIPTION FACTOR HAP1"/>
    <property type="match status" value="1"/>
</dbReference>
<dbReference type="InterPro" id="IPR001138">
    <property type="entry name" value="Zn2Cys6_DnaBD"/>
</dbReference>
<keyword evidence="6" id="KW-0539">Nucleus</keyword>
<evidence type="ECO:0000256" key="3">
    <source>
        <dbReference type="ARBA" id="ARBA00023015"/>
    </source>
</evidence>
<keyword evidence="3" id="KW-0805">Transcription regulation</keyword>
<dbReference type="InterPro" id="IPR007219">
    <property type="entry name" value="XnlR_reg_dom"/>
</dbReference>
<keyword evidence="10" id="KW-1185">Reference proteome</keyword>
<dbReference type="PROSITE" id="PS00463">
    <property type="entry name" value="ZN2_CY6_FUNGAL_1"/>
    <property type="match status" value="1"/>
</dbReference>
<dbReference type="InParanoid" id="A5DG93"/>
<dbReference type="VEuPathDB" id="FungiDB:PGUG_02294"/>
<dbReference type="SMART" id="SM00066">
    <property type="entry name" value="GAL4"/>
    <property type="match status" value="1"/>
</dbReference>
<keyword evidence="5" id="KW-0804">Transcription</keyword>
<proteinExistence type="predicted"/>
<dbReference type="Pfam" id="PF00172">
    <property type="entry name" value="Zn_clus"/>
    <property type="match status" value="1"/>
</dbReference>
<feature type="coiled-coil region" evidence="7">
    <location>
        <begin position="64"/>
        <end position="91"/>
    </location>
</feature>
<evidence type="ECO:0000259" key="8">
    <source>
        <dbReference type="PROSITE" id="PS50048"/>
    </source>
</evidence>
<dbReference type="EMBL" id="CH408156">
    <property type="protein sequence ID" value="EDK38196.2"/>
    <property type="molecule type" value="Genomic_DNA"/>
</dbReference>
<dbReference type="CDD" id="cd00067">
    <property type="entry name" value="GAL4"/>
    <property type="match status" value="1"/>
</dbReference>
<dbReference type="AlphaFoldDB" id="A5DG93"/>
<keyword evidence="2" id="KW-0862">Zinc</keyword>
<dbReference type="HOGENOM" id="CLU_021003_0_0_1"/>
<name>A5DG93_PICGU</name>
<dbReference type="CDD" id="cd12148">
    <property type="entry name" value="fungal_TF_MHR"/>
    <property type="match status" value="1"/>
</dbReference>
<evidence type="ECO:0000256" key="1">
    <source>
        <dbReference type="ARBA" id="ARBA00022723"/>
    </source>
</evidence>
<gene>
    <name evidence="9" type="ORF">PGUG_02294</name>
</gene>
<dbReference type="SUPFAM" id="SSF57701">
    <property type="entry name" value="Zn2/Cys6 DNA-binding domain"/>
    <property type="match status" value="1"/>
</dbReference>
<dbReference type="Gene3D" id="4.10.240.10">
    <property type="entry name" value="Zn(2)-C6 fungal-type DNA-binding domain"/>
    <property type="match status" value="1"/>
</dbReference>
<keyword evidence="4" id="KW-0238">DNA-binding</keyword>
<reference evidence="9 10" key="1">
    <citation type="journal article" date="2009" name="Nature">
        <title>Evolution of pathogenicity and sexual reproduction in eight Candida genomes.</title>
        <authorList>
            <person name="Butler G."/>
            <person name="Rasmussen M.D."/>
            <person name="Lin M.F."/>
            <person name="Santos M.A."/>
            <person name="Sakthikumar S."/>
            <person name="Munro C.A."/>
            <person name="Rheinbay E."/>
            <person name="Grabherr M."/>
            <person name="Forche A."/>
            <person name="Reedy J.L."/>
            <person name="Agrafioti I."/>
            <person name="Arnaud M.B."/>
            <person name="Bates S."/>
            <person name="Brown A.J."/>
            <person name="Brunke S."/>
            <person name="Costanzo M.C."/>
            <person name="Fitzpatrick D.A."/>
            <person name="de Groot P.W."/>
            <person name="Harris D."/>
            <person name="Hoyer L.L."/>
            <person name="Hube B."/>
            <person name="Klis F.M."/>
            <person name="Kodira C."/>
            <person name="Lennard N."/>
            <person name="Logue M.E."/>
            <person name="Martin R."/>
            <person name="Neiman A.M."/>
            <person name="Nikolaou E."/>
            <person name="Quail M.A."/>
            <person name="Quinn J."/>
            <person name="Santos M.C."/>
            <person name="Schmitzberger F.F."/>
            <person name="Sherlock G."/>
            <person name="Shah P."/>
            <person name="Silverstein K.A."/>
            <person name="Skrzypek M.S."/>
            <person name="Soll D."/>
            <person name="Staggs R."/>
            <person name="Stansfield I."/>
            <person name="Stumpf M.P."/>
            <person name="Sudbery P.E."/>
            <person name="Srikantha T."/>
            <person name="Zeng Q."/>
            <person name="Berman J."/>
            <person name="Berriman M."/>
            <person name="Heitman J."/>
            <person name="Gow N.A."/>
            <person name="Lorenz M.C."/>
            <person name="Birren B.W."/>
            <person name="Kellis M."/>
            <person name="Cuomo C.A."/>
        </authorList>
    </citation>
    <scope>NUCLEOTIDE SEQUENCE [LARGE SCALE GENOMIC DNA]</scope>
    <source>
        <strain evidence="10">ATCC 6260 / CBS 566 / DSM 6381 / JCM 1539 / NBRC 10279 / NRRL Y-324</strain>
    </source>
</reference>
<evidence type="ECO:0000256" key="7">
    <source>
        <dbReference type="SAM" id="Coils"/>
    </source>
</evidence>
<organism evidence="9 10">
    <name type="scientific">Meyerozyma guilliermondii (strain ATCC 6260 / CBS 566 / DSM 6381 / JCM 1539 / NBRC 10279 / NRRL Y-324)</name>
    <name type="common">Yeast</name>
    <name type="synonym">Candida guilliermondii</name>
    <dbReference type="NCBI Taxonomy" id="294746"/>
    <lineage>
        <taxon>Eukaryota</taxon>
        <taxon>Fungi</taxon>
        <taxon>Dikarya</taxon>
        <taxon>Ascomycota</taxon>
        <taxon>Saccharomycotina</taxon>
        <taxon>Pichiomycetes</taxon>
        <taxon>Debaryomycetaceae</taxon>
        <taxon>Meyerozyma</taxon>
    </lineage>
</organism>
<dbReference type="KEGG" id="pgu:PGUG_02294"/>
<dbReference type="OrthoDB" id="2123952at2759"/>
<evidence type="ECO:0000256" key="2">
    <source>
        <dbReference type="ARBA" id="ARBA00022833"/>
    </source>
</evidence>
<evidence type="ECO:0000313" key="10">
    <source>
        <dbReference type="Proteomes" id="UP000001997"/>
    </source>
</evidence>
<dbReference type="GO" id="GO:0008270">
    <property type="term" value="F:zinc ion binding"/>
    <property type="evidence" value="ECO:0007669"/>
    <property type="project" value="InterPro"/>
</dbReference>
<evidence type="ECO:0000256" key="5">
    <source>
        <dbReference type="ARBA" id="ARBA00023163"/>
    </source>
</evidence>
<evidence type="ECO:0000313" key="9">
    <source>
        <dbReference type="EMBL" id="EDK38196.2"/>
    </source>
</evidence>
<dbReference type="PROSITE" id="PS50048">
    <property type="entry name" value="ZN2_CY6_FUNGAL_2"/>
    <property type="match status" value="1"/>
</dbReference>
<dbReference type="GO" id="GO:0001228">
    <property type="term" value="F:DNA-binding transcription activator activity, RNA polymerase II-specific"/>
    <property type="evidence" value="ECO:0007669"/>
    <property type="project" value="TreeGrafter"/>
</dbReference>
<evidence type="ECO:0000256" key="6">
    <source>
        <dbReference type="ARBA" id="ARBA00023242"/>
    </source>
</evidence>
<protein>
    <recommendedName>
        <fullName evidence="8">Zn(2)-C6 fungal-type domain-containing protein</fullName>
    </recommendedName>
</protein>
<dbReference type="Proteomes" id="UP000001997">
    <property type="component" value="Unassembled WGS sequence"/>
</dbReference>
<dbReference type="CDD" id="cd14724">
    <property type="entry name" value="ZIP_Gal4-like_1"/>
    <property type="match status" value="1"/>
</dbReference>
<dbReference type="GO" id="GO:0006351">
    <property type="term" value="P:DNA-templated transcription"/>
    <property type="evidence" value="ECO:0007669"/>
    <property type="project" value="InterPro"/>
</dbReference>
<dbReference type="GO" id="GO:0005634">
    <property type="term" value="C:nucleus"/>
    <property type="evidence" value="ECO:0007669"/>
    <property type="project" value="TreeGrafter"/>
</dbReference>
<sequence length="713" mass="82243">MASIRSDQEKRRRARARVPISCYMCRRRKTKCDKNKPFCNSCITFGNTDLCTYEKHPWMSMDHDSETQKELDELRDKVRTLEQIVEMQQQQLNVSSFSSDNTLVNDQPEKDDITLELSKAFDGLTVKNSILFYFGPTSHTSIFMNDTYSKTMFEDYTREQLQGYREQYEIPCPRKLCSDSGKPPDASKVVSDLPSLNIVMFLLDRFFEICYPFAPFINKSSFMEEVKIALVQRGGHTVLTSEGRSFQSTIALVLIMMRFAYLTLPFKRYYSNNLQGNIHQMMKEMIGSSIEIRPSYISRANILVFAAGCFNKLTLRAIQAALLLRTYRSYCPESNESGTESSILTGSLVQMARIHGIHRDPKSYECSIVDEETKHLWSKIWAQLVFMDASQTFNLGGQLIIHEEDNFPFLDTPNFSVVEEQPLILRNFALKAQVSQIIRKLIKATGKGDSTKRSSLLESANEIKLLLCNKIRMFDQLYHVEDVVDNNACDRALEFCLRLDLTYKIFIINFLLYASADDFLESHLKEMYFTTVIENCLIILRIGLAFCDTPCSFFGPQLEKLIAQSIFLSLYRTMVFTSSIILRSMDGTLSLNSAMKNFRSPDSSGLVTWLDIDFDNEQVGLRNLLKKLQHLHDSSKELASTYFTGYSVSWGMKHVLNYFRAHYPILMDVNDQSVLPDQFNDVFFNLEEMWRNETMINFDNVFASLDSEIHDLE</sequence>
<dbReference type="RefSeq" id="XP_001486623.2">
    <property type="nucleotide sequence ID" value="XM_001486573.1"/>
</dbReference>
<dbReference type="GeneID" id="5127442"/>
<keyword evidence="1" id="KW-0479">Metal-binding</keyword>
<dbReference type="OMA" id="TTHLCHY"/>